<dbReference type="GO" id="GO:0005886">
    <property type="term" value="C:plasma membrane"/>
    <property type="evidence" value="ECO:0007669"/>
    <property type="project" value="UniProtKB-SubCell"/>
</dbReference>
<comment type="caution">
    <text evidence="6">The sequence shown here is derived from an EMBL/GenBank/DDBJ whole genome shotgun (WGS) entry which is preliminary data.</text>
</comment>
<dbReference type="InterPro" id="IPR050516">
    <property type="entry name" value="Olfactory_GPCR"/>
</dbReference>
<dbReference type="AlphaFoldDB" id="A0A7K7P0G5"/>
<evidence type="ECO:0000256" key="3">
    <source>
        <dbReference type="ARBA" id="ARBA00022725"/>
    </source>
</evidence>
<name>A0A7K7P0G5_HALAL</name>
<organism evidence="6 7">
    <name type="scientific">Haliaeetus albicilla</name>
    <name type="common">White-tailed sea-eagle</name>
    <name type="synonym">Falco albicilla</name>
    <dbReference type="NCBI Taxonomy" id="8969"/>
    <lineage>
        <taxon>Eukaryota</taxon>
        <taxon>Metazoa</taxon>
        <taxon>Chordata</taxon>
        <taxon>Craniata</taxon>
        <taxon>Vertebrata</taxon>
        <taxon>Euteleostomi</taxon>
        <taxon>Archelosauria</taxon>
        <taxon>Archosauria</taxon>
        <taxon>Dinosauria</taxon>
        <taxon>Saurischia</taxon>
        <taxon>Theropoda</taxon>
        <taxon>Coelurosauria</taxon>
        <taxon>Aves</taxon>
        <taxon>Neognathae</taxon>
        <taxon>Neoaves</taxon>
        <taxon>Telluraves</taxon>
        <taxon>Accipitrimorphae</taxon>
        <taxon>Accipitriformes</taxon>
        <taxon>Accipitridae</taxon>
        <taxon>Accipitrinae</taxon>
        <taxon>Haliaeetus</taxon>
    </lineage>
</organism>
<dbReference type="GO" id="GO:0007608">
    <property type="term" value="P:sensory perception of smell"/>
    <property type="evidence" value="ECO:0007669"/>
    <property type="project" value="UniProtKB-KW"/>
</dbReference>
<keyword evidence="5" id="KW-0675">Receptor</keyword>
<dbReference type="EMBL" id="VZSQ01003111">
    <property type="protein sequence ID" value="NWZ60930.1"/>
    <property type="molecule type" value="Genomic_DNA"/>
</dbReference>
<evidence type="ECO:0000313" key="7">
    <source>
        <dbReference type="Proteomes" id="UP000585422"/>
    </source>
</evidence>
<evidence type="ECO:0000313" key="6">
    <source>
        <dbReference type="EMBL" id="NWZ60930.1"/>
    </source>
</evidence>
<evidence type="ECO:0000256" key="5">
    <source>
        <dbReference type="ARBA" id="ARBA00023170"/>
    </source>
</evidence>
<proteinExistence type="predicted"/>
<sequence length="90" mass="9761">AAICKPLCYGTLLGSRACVHMAAAAWGSGFLSAVLHTANTFSLPFCKGNALDQFLCEVPQILKLCCSDAYLREIQLLMFSAFIFLGVFCF</sequence>
<keyword evidence="2" id="KW-1003">Cell membrane</keyword>
<evidence type="ECO:0000256" key="2">
    <source>
        <dbReference type="ARBA" id="ARBA00022475"/>
    </source>
</evidence>
<keyword evidence="4" id="KW-0297">G-protein coupled receptor</keyword>
<gene>
    <name evidence="6" type="primary">Or14c36_1</name>
    <name evidence="6" type="ORF">HALALB_R07564</name>
</gene>
<feature type="non-terminal residue" evidence="6">
    <location>
        <position position="1"/>
    </location>
</feature>
<feature type="non-terminal residue" evidence="6">
    <location>
        <position position="90"/>
    </location>
</feature>
<evidence type="ECO:0000256" key="1">
    <source>
        <dbReference type="ARBA" id="ARBA00004651"/>
    </source>
</evidence>
<keyword evidence="2" id="KW-0472">Membrane</keyword>
<protein>
    <submittedName>
        <fullName evidence="6">O14CZ protein</fullName>
    </submittedName>
</protein>
<keyword evidence="7" id="KW-1185">Reference proteome</keyword>
<comment type="subcellular location">
    <subcellularLocation>
        <location evidence="1">Cell membrane</location>
        <topology evidence="1">Multi-pass membrane protein</topology>
    </subcellularLocation>
</comment>
<reference evidence="6 7" key="1">
    <citation type="submission" date="2019-09" db="EMBL/GenBank/DDBJ databases">
        <title>Bird 10,000 Genomes (B10K) Project - Family phase.</title>
        <authorList>
            <person name="Zhang G."/>
        </authorList>
    </citation>
    <scope>NUCLEOTIDE SEQUENCE [LARGE SCALE GENOMIC DNA]</scope>
    <source>
        <strain evidence="6">OUT-0040</strain>
        <tissue evidence="6">Blood</tissue>
    </source>
</reference>
<keyword evidence="3" id="KW-0552">Olfaction</keyword>
<accession>A0A7K7P0G5</accession>
<dbReference type="OrthoDB" id="9836137at2759"/>
<evidence type="ECO:0000256" key="4">
    <source>
        <dbReference type="ARBA" id="ARBA00023040"/>
    </source>
</evidence>
<dbReference type="SUPFAM" id="SSF81321">
    <property type="entry name" value="Family A G protein-coupled receptor-like"/>
    <property type="match status" value="1"/>
</dbReference>
<dbReference type="PANTHER" id="PTHR26452">
    <property type="entry name" value="OLFACTORY RECEPTOR"/>
    <property type="match status" value="1"/>
</dbReference>
<dbReference type="GO" id="GO:0004930">
    <property type="term" value="F:G protein-coupled receptor activity"/>
    <property type="evidence" value="ECO:0007669"/>
    <property type="project" value="UniProtKB-KW"/>
</dbReference>
<keyword evidence="4" id="KW-0807">Transducer</keyword>
<dbReference type="Proteomes" id="UP000585422">
    <property type="component" value="Unassembled WGS sequence"/>
</dbReference>
<keyword evidence="3" id="KW-0716">Sensory transduction</keyword>